<accession>A0A5J4U9J1</accession>
<dbReference type="EMBL" id="SNRW01019241">
    <property type="protein sequence ID" value="KAA6366572.1"/>
    <property type="molecule type" value="Genomic_DNA"/>
</dbReference>
<gene>
    <name evidence="2" type="ORF">EZS28_037902</name>
</gene>
<proteinExistence type="predicted"/>
<reference evidence="2 3" key="1">
    <citation type="submission" date="2019-03" db="EMBL/GenBank/DDBJ databases">
        <title>Single cell metagenomics reveals metabolic interactions within the superorganism composed of flagellate Streblomastix strix and complex community of Bacteroidetes bacteria on its surface.</title>
        <authorList>
            <person name="Treitli S.C."/>
            <person name="Kolisko M."/>
            <person name="Husnik F."/>
            <person name="Keeling P."/>
            <person name="Hampl V."/>
        </authorList>
    </citation>
    <scope>NUCLEOTIDE SEQUENCE [LARGE SCALE GENOMIC DNA]</scope>
    <source>
        <strain evidence="2">ST1C</strain>
    </source>
</reference>
<feature type="domain" description="Tc1-like transposase DDE" evidence="1">
    <location>
        <begin position="12"/>
        <end position="125"/>
    </location>
</feature>
<dbReference type="Gene3D" id="3.30.420.10">
    <property type="entry name" value="Ribonuclease H-like superfamily/Ribonuclease H"/>
    <property type="match status" value="1"/>
</dbReference>
<organism evidence="2 3">
    <name type="scientific">Streblomastix strix</name>
    <dbReference type="NCBI Taxonomy" id="222440"/>
    <lineage>
        <taxon>Eukaryota</taxon>
        <taxon>Metamonada</taxon>
        <taxon>Preaxostyla</taxon>
        <taxon>Oxymonadida</taxon>
        <taxon>Streblomastigidae</taxon>
        <taxon>Streblomastix</taxon>
    </lineage>
</organism>
<dbReference type="Proteomes" id="UP000324800">
    <property type="component" value="Unassembled WGS sequence"/>
</dbReference>
<sequence>MAYYWVQLGDEKDEVIYSNDYRKFKGVMVHATISKEGLHTVDRMYGEVNAESSSGLLLSEVIPSIHAAHGTNFVYQMDNASINKKKEIIEYLEAYGFSFLNYPALSPDLNPVENFSTLLVRRVYADGKSYTNEDVL</sequence>
<dbReference type="Pfam" id="PF13358">
    <property type="entry name" value="DDE_3"/>
    <property type="match status" value="1"/>
</dbReference>
<dbReference type="AlphaFoldDB" id="A0A5J4U9J1"/>
<name>A0A5J4U9J1_9EUKA</name>
<evidence type="ECO:0000313" key="2">
    <source>
        <dbReference type="EMBL" id="KAA6366572.1"/>
    </source>
</evidence>
<evidence type="ECO:0000259" key="1">
    <source>
        <dbReference type="Pfam" id="PF13358"/>
    </source>
</evidence>
<protein>
    <recommendedName>
        <fullName evidence="1">Tc1-like transposase DDE domain-containing protein</fullName>
    </recommendedName>
</protein>
<dbReference type="InterPro" id="IPR036397">
    <property type="entry name" value="RNaseH_sf"/>
</dbReference>
<dbReference type="InterPro" id="IPR038717">
    <property type="entry name" value="Tc1-like_DDE_dom"/>
</dbReference>
<dbReference type="GO" id="GO:0003676">
    <property type="term" value="F:nucleic acid binding"/>
    <property type="evidence" value="ECO:0007669"/>
    <property type="project" value="InterPro"/>
</dbReference>
<comment type="caution">
    <text evidence="2">The sequence shown here is derived from an EMBL/GenBank/DDBJ whole genome shotgun (WGS) entry which is preliminary data.</text>
</comment>
<dbReference type="OrthoDB" id="9996331at2759"/>
<evidence type="ECO:0000313" key="3">
    <source>
        <dbReference type="Proteomes" id="UP000324800"/>
    </source>
</evidence>